<dbReference type="PANTHER" id="PTHR43464">
    <property type="entry name" value="METHYLTRANSFERASE"/>
    <property type="match status" value="1"/>
</dbReference>
<dbReference type="RefSeq" id="WP_117600351.1">
    <property type="nucleotide sequence ID" value="NZ_JBCJDB010000001.1"/>
</dbReference>
<dbReference type="InterPro" id="IPR041698">
    <property type="entry name" value="Methyltransf_25"/>
</dbReference>
<dbReference type="SUPFAM" id="SSF53335">
    <property type="entry name" value="S-adenosyl-L-methionine-dependent methyltransferases"/>
    <property type="match status" value="1"/>
</dbReference>
<sequence length="245" mass="27557">MINTALLPADKDPIGAAIADYFKRHKADRLRVFSSQFDEDEIPVEELFRTEKQMPLLERTALQMATGRILDVGAGSGCHSLALQEAGKEVHAIDISPLSVEVMKQRGVRSVSQTNLFNEHFADEYDTILMLMNGSGIIGKLENLPDFFRKMKLLLRPGGCVLMDSSNLSYLFEEEDGSIVIDLAGDYYGEVDFQMQYKNVKGDSFDWLYIDFQTLSLYAAENGFTAELVKEGTHYDYLAKLSRQA</sequence>
<dbReference type="GO" id="GO:0008168">
    <property type="term" value="F:methyltransferase activity"/>
    <property type="evidence" value="ECO:0007669"/>
    <property type="project" value="UniProtKB-KW"/>
</dbReference>
<dbReference type="Gene3D" id="3.40.50.150">
    <property type="entry name" value="Vaccinia Virus protein VP39"/>
    <property type="match status" value="1"/>
</dbReference>
<evidence type="ECO:0000259" key="4">
    <source>
        <dbReference type="Pfam" id="PF13649"/>
    </source>
</evidence>
<keyword evidence="3" id="KW-0949">S-adenosyl-L-methionine</keyword>
<dbReference type="AlphaFoldDB" id="A0A3E5EZD4"/>
<dbReference type="EMBL" id="QSVA01000007">
    <property type="protein sequence ID" value="RGN94327.1"/>
    <property type="molecule type" value="Genomic_DNA"/>
</dbReference>
<name>A0A3E5EZD4_BACUN</name>
<gene>
    <name evidence="5" type="ORF">DXB37_09705</name>
</gene>
<keyword evidence="2 5" id="KW-0808">Transferase</keyword>
<proteinExistence type="predicted"/>
<comment type="caution">
    <text evidence="5">The sequence shown here is derived from an EMBL/GenBank/DDBJ whole genome shotgun (WGS) entry which is preliminary data.</text>
</comment>
<dbReference type="GO" id="GO:0032259">
    <property type="term" value="P:methylation"/>
    <property type="evidence" value="ECO:0007669"/>
    <property type="project" value="UniProtKB-KW"/>
</dbReference>
<keyword evidence="1 5" id="KW-0489">Methyltransferase</keyword>
<evidence type="ECO:0000313" key="5">
    <source>
        <dbReference type="EMBL" id="RGN94327.1"/>
    </source>
</evidence>
<organism evidence="5 6">
    <name type="scientific">Bacteroides uniformis</name>
    <dbReference type="NCBI Taxonomy" id="820"/>
    <lineage>
        <taxon>Bacteria</taxon>
        <taxon>Pseudomonadati</taxon>
        <taxon>Bacteroidota</taxon>
        <taxon>Bacteroidia</taxon>
        <taxon>Bacteroidales</taxon>
        <taxon>Bacteroidaceae</taxon>
        <taxon>Bacteroides</taxon>
    </lineage>
</organism>
<feature type="domain" description="Methyltransferase" evidence="4">
    <location>
        <begin position="69"/>
        <end position="159"/>
    </location>
</feature>
<evidence type="ECO:0000256" key="3">
    <source>
        <dbReference type="ARBA" id="ARBA00022691"/>
    </source>
</evidence>
<reference evidence="5 6" key="1">
    <citation type="submission" date="2018-08" db="EMBL/GenBank/DDBJ databases">
        <title>A genome reference for cultivated species of the human gut microbiota.</title>
        <authorList>
            <person name="Zou Y."/>
            <person name="Xue W."/>
            <person name="Luo G."/>
        </authorList>
    </citation>
    <scope>NUCLEOTIDE SEQUENCE [LARGE SCALE GENOMIC DNA]</scope>
    <source>
        <strain evidence="5 6">OM03-4</strain>
    </source>
</reference>
<evidence type="ECO:0000256" key="2">
    <source>
        <dbReference type="ARBA" id="ARBA00022679"/>
    </source>
</evidence>
<dbReference type="CDD" id="cd02440">
    <property type="entry name" value="AdoMet_MTases"/>
    <property type="match status" value="1"/>
</dbReference>
<dbReference type="InterPro" id="IPR029063">
    <property type="entry name" value="SAM-dependent_MTases_sf"/>
</dbReference>
<evidence type="ECO:0000256" key="1">
    <source>
        <dbReference type="ARBA" id="ARBA00022603"/>
    </source>
</evidence>
<evidence type="ECO:0000313" key="6">
    <source>
        <dbReference type="Proteomes" id="UP000260759"/>
    </source>
</evidence>
<dbReference type="Pfam" id="PF13649">
    <property type="entry name" value="Methyltransf_25"/>
    <property type="match status" value="1"/>
</dbReference>
<protein>
    <submittedName>
        <fullName evidence="5">Class I SAM-dependent methyltransferase</fullName>
    </submittedName>
</protein>
<dbReference type="Proteomes" id="UP000260759">
    <property type="component" value="Unassembled WGS sequence"/>
</dbReference>
<accession>A0A3E5EZD4</accession>
<dbReference type="PANTHER" id="PTHR43464:SF19">
    <property type="entry name" value="UBIQUINONE BIOSYNTHESIS O-METHYLTRANSFERASE, MITOCHONDRIAL"/>
    <property type="match status" value="1"/>
</dbReference>